<evidence type="ECO:0000313" key="3">
    <source>
        <dbReference type="Proteomes" id="UP000281647"/>
    </source>
</evidence>
<evidence type="ECO:0008006" key="4">
    <source>
        <dbReference type="Google" id="ProtNLM"/>
    </source>
</evidence>
<keyword evidence="3" id="KW-1185">Reference proteome</keyword>
<feature type="transmembrane region" description="Helical" evidence="1">
    <location>
        <begin position="54"/>
        <end position="75"/>
    </location>
</feature>
<accession>A0A432V5X0</accession>
<sequence>MQLSQIEQTLSDQLQAMKVKESGRWPKLGLPFRRRSAEAAARASSQTKDRRGDLVIAGLGVALGLGCALFPWFIFLNQEKFGIRALEFSGGGRAGRTAGLSLEHRADRSASEAAGEDLTIGALDPFPTGTLPDRRAFTPLADQPFPADPIEFRLVHIANGRAMIADDSGLWVVQRGSSLPDNSRVASIEQRGGKWVLVTSTDRVLELTQ</sequence>
<evidence type="ECO:0000256" key="1">
    <source>
        <dbReference type="SAM" id="Phobius"/>
    </source>
</evidence>
<gene>
    <name evidence="2" type="ORF">EET67_12940</name>
</gene>
<keyword evidence="1" id="KW-0472">Membrane</keyword>
<proteinExistence type="predicted"/>
<protein>
    <recommendedName>
        <fullName evidence="4">Flagellar protein</fullName>
    </recommendedName>
</protein>
<comment type="caution">
    <text evidence="2">The sequence shown here is derived from an EMBL/GenBank/DDBJ whole genome shotgun (WGS) entry which is preliminary data.</text>
</comment>
<dbReference type="Proteomes" id="UP000281647">
    <property type="component" value="Unassembled WGS sequence"/>
</dbReference>
<evidence type="ECO:0000313" key="2">
    <source>
        <dbReference type="EMBL" id="RUM97551.1"/>
    </source>
</evidence>
<keyword evidence="1" id="KW-1133">Transmembrane helix</keyword>
<dbReference type="AlphaFoldDB" id="A0A432V5X0"/>
<name>A0A432V5X0_9HYPH</name>
<organism evidence="2 3">
    <name type="scientific">Borborobacter arsenicus</name>
    <dbReference type="NCBI Taxonomy" id="1851146"/>
    <lineage>
        <taxon>Bacteria</taxon>
        <taxon>Pseudomonadati</taxon>
        <taxon>Pseudomonadota</taxon>
        <taxon>Alphaproteobacteria</taxon>
        <taxon>Hyphomicrobiales</taxon>
        <taxon>Phyllobacteriaceae</taxon>
        <taxon>Borborobacter</taxon>
    </lineage>
</organism>
<dbReference type="OrthoDB" id="7926359at2"/>
<dbReference type="EMBL" id="RKST01000011">
    <property type="protein sequence ID" value="RUM97551.1"/>
    <property type="molecule type" value="Genomic_DNA"/>
</dbReference>
<keyword evidence="1" id="KW-0812">Transmembrane</keyword>
<dbReference type="RefSeq" id="WP_128627143.1">
    <property type="nucleotide sequence ID" value="NZ_RKST01000011.1"/>
</dbReference>
<reference evidence="2 3" key="1">
    <citation type="submission" date="2018-11" db="EMBL/GenBank/DDBJ databases">
        <title>Pseudaminobacter arsenicus sp. nov., an arsenic-resistant bacterium isolated from arsenic-rich aquifers.</title>
        <authorList>
            <person name="Mu Y."/>
        </authorList>
    </citation>
    <scope>NUCLEOTIDE SEQUENCE [LARGE SCALE GENOMIC DNA]</scope>
    <source>
        <strain evidence="2 3">CB3</strain>
    </source>
</reference>